<dbReference type="Gene3D" id="1.10.238.10">
    <property type="entry name" value="EF-hand"/>
    <property type="match status" value="1"/>
</dbReference>
<reference evidence="4" key="2">
    <citation type="journal article" date="2023" name="BMC Genomics">
        <title>Pest status, molecular evolution, and epigenetic factors derived from the genome assembly of Frankliniella fusca, a thysanopteran phytovirus vector.</title>
        <authorList>
            <person name="Catto M.A."/>
            <person name="Labadie P.E."/>
            <person name="Jacobson A.L."/>
            <person name="Kennedy G.G."/>
            <person name="Srinivasan R."/>
            <person name="Hunt B.G."/>
        </authorList>
    </citation>
    <scope>NUCLEOTIDE SEQUENCE</scope>
    <source>
        <strain evidence="4">PL_HMW_Pooled</strain>
    </source>
</reference>
<dbReference type="GO" id="GO:0005509">
    <property type="term" value="F:calcium ion binding"/>
    <property type="evidence" value="ECO:0007669"/>
    <property type="project" value="InterPro"/>
</dbReference>
<feature type="domain" description="EF-hand" evidence="3">
    <location>
        <begin position="129"/>
        <end position="164"/>
    </location>
</feature>
<feature type="region of interest" description="Disordered" evidence="2">
    <location>
        <begin position="201"/>
        <end position="243"/>
    </location>
</feature>
<dbReference type="AlphaFoldDB" id="A0AAE1LJE6"/>
<keyword evidence="1" id="KW-0677">Repeat</keyword>
<evidence type="ECO:0000313" key="4">
    <source>
        <dbReference type="EMBL" id="KAK3921918.1"/>
    </source>
</evidence>
<dbReference type="GO" id="GO:0016460">
    <property type="term" value="C:myosin II complex"/>
    <property type="evidence" value="ECO:0007669"/>
    <property type="project" value="TreeGrafter"/>
</dbReference>
<accession>A0AAE1LJE6</accession>
<protein>
    <submittedName>
        <fullName evidence="4">Calmodulin</fullName>
    </submittedName>
</protein>
<evidence type="ECO:0000256" key="1">
    <source>
        <dbReference type="ARBA" id="ARBA00022737"/>
    </source>
</evidence>
<proteinExistence type="predicted"/>
<dbReference type="PANTHER" id="PTHR23048:SF45">
    <property type="entry name" value="CALMODULIN LIKE 4"/>
    <property type="match status" value="1"/>
</dbReference>
<evidence type="ECO:0000313" key="5">
    <source>
        <dbReference type="Proteomes" id="UP001219518"/>
    </source>
</evidence>
<name>A0AAE1LJE6_9NEOP</name>
<dbReference type="EMBL" id="JAHWGI010001056">
    <property type="protein sequence ID" value="KAK3921918.1"/>
    <property type="molecule type" value="Genomic_DNA"/>
</dbReference>
<organism evidence="4 5">
    <name type="scientific">Frankliniella fusca</name>
    <dbReference type="NCBI Taxonomy" id="407009"/>
    <lineage>
        <taxon>Eukaryota</taxon>
        <taxon>Metazoa</taxon>
        <taxon>Ecdysozoa</taxon>
        <taxon>Arthropoda</taxon>
        <taxon>Hexapoda</taxon>
        <taxon>Insecta</taxon>
        <taxon>Pterygota</taxon>
        <taxon>Neoptera</taxon>
        <taxon>Paraneoptera</taxon>
        <taxon>Thysanoptera</taxon>
        <taxon>Terebrantia</taxon>
        <taxon>Thripoidea</taxon>
        <taxon>Thripidae</taxon>
        <taxon>Frankliniella</taxon>
    </lineage>
</organism>
<keyword evidence="5" id="KW-1185">Reference proteome</keyword>
<dbReference type="PANTHER" id="PTHR23048">
    <property type="entry name" value="MYOSIN LIGHT CHAIN 1, 3"/>
    <property type="match status" value="1"/>
</dbReference>
<reference evidence="4" key="1">
    <citation type="submission" date="2021-07" db="EMBL/GenBank/DDBJ databases">
        <authorList>
            <person name="Catto M.A."/>
            <person name="Jacobson A."/>
            <person name="Kennedy G."/>
            <person name="Labadie P."/>
            <person name="Hunt B.G."/>
            <person name="Srinivasan R."/>
        </authorList>
    </citation>
    <scope>NUCLEOTIDE SEQUENCE</scope>
    <source>
        <strain evidence="4">PL_HMW_Pooled</strain>
        <tissue evidence="4">Head</tissue>
    </source>
</reference>
<evidence type="ECO:0000256" key="2">
    <source>
        <dbReference type="SAM" id="MobiDB-lite"/>
    </source>
</evidence>
<feature type="compositionally biased region" description="Basic and acidic residues" evidence="2">
    <location>
        <begin position="9"/>
        <end position="18"/>
    </location>
</feature>
<comment type="caution">
    <text evidence="4">The sequence shown here is derived from an EMBL/GenBank/DDBJ whole genome shotgun (WGS) entry which is preliminary data.</text>
</comment>
<evidence type="ECO:0000259" key="3">
    <source>
        <dbReference type="PROSITE" id="PS50222"/>
    </source>
</evidence>
<feature type="region of interest" description="Disordered" evidence="2">
    <location>
        <begin position="1"/>
        <end position="52"/>
    </location>
</feature>
<dbReference type="Pfam" id="PF13499">
    <property type="entry name" value="EF-hand_7"/>
    <property type="match status" value="1"/>
</dbReference>
<dbReference type="SUPFAM" id="SSF47473">
    <property type="entry name" value="EF-hand"/>
    <property type="match status" value="1"/>
</dbReference>
<dbReference type="InterPro" id="IPR050230">
    <property type="entry name" value="CALM/Myosin/TropC-like"/>
</dbReference>
<dbReference type="FunFam" id="1.10.238.10:FF:000003">
    <property type="entry name" value="Calmodulin A"/>
    <property type="match status" value="1"/>
</dbReference>
<sequence length="243" mass="28253">MDAVVGQAREGRGARVEDEWQGEGAPAPAPPENDGPQEPEQEEEVEEETYEYSEEQVREMRQAFKKYDEFNTDSIPVGKLGPVLRALVLNPTERQLIEARRWLDADPVNGVVRFREFLIIMGRCLKDPVTVEHVLDGFRRLDEKHEGVVDKQRLREVLTATGEKFMPYEFTIFMKYADPRRKGRVKYEDFVRKMNSGLIKVKRKRRRRKKGKKKKKKSKGKKDRESYMSSVDDMTLSSELSIG</sequence>
<gene>
    <name evidence="4" type="ORF">KUF71_011094</name>
</gene>
<dbReference type="Proteomes" id="UP001219518">
    <property type="component" value="Unassembled WGS sequence"/>
</dbReference>
<dbReference type="PROSITE" id="PS50222">
    <property type="entry name" value="EF_HAND_2"/>
    <property type="match status" value="1"/>
</dbReference>
<feature type="compositionally biased region" description="Acidic residues" evidence="2">
    <location>
        <begin position="35"/>
        <end position="52"/>
    </location>
</feature>
<dbReference type="InterPro" id="IPR002048">
    <property type="entry name" value="EF_hand_dom"/>
</dbReference>
<dbReference type="InterPro" id="IPR011992">
    <property type="entry name" value="EF-hand-dom_pair"/>
</dbReference>
<feature type="compositionally biased region" description="Basic residues" evidence="2">
    <location>
        <begin position="201"/>
        <end position="221"/>
    </location>
</feature>